<feature type="non-terminal residue" evidence="1">
    <location>
        <position position="1"/>
    </location>
</feature>
<evidence type="ECO:0000313" key="1">
    <source>
        <dbReference type="EMBL" id="SVD38385.1"/>
    </source>
</evidence>
<proteinExistence type="predicted"/>
<protein>
    <submittedName>
        <fullName evidence="1">Uncharacterized protein</fullName>
    </submittedName>
</protein>
<gene>
    <name evidence="1" type="ORF">METZ01_LOCUS391239</name>
</gene>
<sequence>ASGIRYYDTAPWYGHGLSTPRRKLVMMPK</sequence>
<dbReference type="EMBL" id="UINC01147203">
    <property type="protein sequence ID" value="SVD38385.1"/>
    <property type="molecule type" value="Genomic_DNA"/>
</dbReference>
<name>A0A382UXB7_9ZZZZ</name>
<organism evidence="1">
    <name type="scientific">marine metagenome</name>
    <dbReference type="NCBI Taxonomy" id="408172"/>
    <lineage>
        <taxon>unclassified sequences</taxon>
        <taxon>metagenomes</taxon>
        <taxon>ecological metagenomes</taxon>
    </lineage>
</organism>
<accession>A0A382UXB7</accession>
<reference evidence="1" key="1">
    <citation type="submission" date="2018-05" db="EMBL/GenBank/DDBJ databases">
        <authorList>
            <person name="Lanie J.A."/>
            <person name="Ng W.-L."/>
            <person name="Kazmierczak K.M."/>
            <person name="Andrzejewski T.M."/>
            <person name="Davidsen T.M."/>
            <person name="Wayne K.J."/>
            <person name="Tettelin H."/>
            <person name="Glass J.I."/>
            <person name="Rusch D."/>
            <person name="Podicherti R."/>
            <person name="Tsui H.-C.T."/>
            <person name="Winkler M.E."/>
        </authorList>
    </citation>
    <scope>NUCLEOTIDE SEQUENCE</scope>
</reference>
<dbReference type="AlphaFoldDB" id="A0A382UXB7"/>